<evidence type="ECO:0000313" key="2">
    <source>
        <dbReference type="EMBL" id="MCG4610261.1"/>
    </source>
</evidence>
<dbReference type="RefSeq" id="WP_237966565.1">
    <property type="nucleotide sequence ID" value="NZ_JAKNHQ010000004.1"/>
</dbReference>
<dbReference type="SMART" id="SM00530">
    <property type="entry name" value="HTH_XRE"/>
    <property type="match status" value="1"/>
</dbReference>
<proteinExistence type="predicted"/>
<dbReference type="InterPro" id="IPR010982">
    <property type="entry name" value="Lambda_DNA-bd_dom_sf"/>
</dbReference>
<protein>
    <submittedName>
        <fullName evidence="2">Helix-turn-helix transcriptional regulator</fullName>
    </submittedName>
</protein>
<dbReference type="InterPro" id="IPR001387">
    <property type="entry name" value="Cro/C1-type_HTH"/>
</dbReference>
<dbReference type="CDD" id="cd00093">
    <property type="entry name" value="HTH_XRE"/>
    <property type="match status" value="1"/>
</dbReference>
<reference evidence="2 3" key="1">
    <citation type="submission" date="2022-01" db="EMBL/GenBank/DDBJ databases">
        <title>Collection of gut derived symbiotic bacterial strains cultured from healthy donors.</title>
        <authorList>
            <person name="Lin H."/>
            <person name="Kohout C."/>
            <person name="Waligurski E."/>
            <person name="Pamer E.G."/>
        </authorList>
    </citation>
    <scope>NUCLEOTIDE SEQUENCE [LARGE SCALE GENOMIC DNA]</scope>
    <source>
        <strain evidence="2 3">DFI.7.58</strain>
    </source>
</reference>
<dbReference type="SUPFAM" id="SSF47413">
    <property type="entry name" value="lambda repressor-like DNA-binding domains"/>
    <property type="match status" value="1"/>
</dbReference>
<dbReference type="Gene3D" id="1.10.260.40">
    <property type="entry name" value="lambda repressor-like DNA-binding domains"/>
    <property type="match status" value="1"/>
</dbReference>
<dbReference type="Proteomes" id="UP001298681">
    <property type="component" value="Unassembled WGS sequence"/>
</dbReference>
<accession>A0ABS9MHQ6</accession>
<keyword evidence="3" id="KW-1185">Reference proteome</keyword>
<dbReference type="EMBL" id="JAKNHQ010000004">
    <property type="protein sequence ID" value="MCG4610261.1"/>
    <property type="molecule type" value="Genomic_DNA"/>
</dbReference>
<dbReference type="Pfam" id="PF01381">
    <property type="entry name" value="HTH_3"/>
    <property type="match status" value="1"/>
</dbReference>
<feature type="domain" description="HTH cro/C1-type" evidence="1">
    <location>
        <begin position="5"/>
        <end position="61"/>
    </location>
</feature>
<evidence type="ECO:0000259" key="1">
    <source>
        <dbReference type="PROSITE" id="PS50943"/>
    </source>
</evidence>
<organism evidence="2 3">
    <name type="scientific">Anaeromassilibacillus senegalensis</name>
    <dbReference type="NCBI Taxonomy" id="1673717"/>
    <lineage>
        <taxon>Bacteria</taxon>
        <taxon>Bacillati</taxon>
        <taxon>Bacillota</taxon>
        <taxon>Clostridia</taxon>
        <taxon>Eubacteriales</taxon>
        <taxon>Acutalibacteraceae</taxon>
        <taxon>Anaeromassilibacillus</taxon>
    </lineage>
</organism>
<dbReference type="PROSITE" id="PS50943">
    <property type="entry name" value="HTH_CROC1"/>
    <property type="match status" value="1"/>
</dbReference>
<gene>
    <name evidence="2" type="ORF">L0P57_04870</name>
</gene>
<comment type="caution">
    <text evidence="2">The sequence shown here is derived from an EMBL/GenBank/DDBJ whole genome shotgun (WGS) entry which is preliminary data.</text>
</comment>
<name>A0ABS9MHQ6_9FIRM</name>
<evidence type="ECO:0000313" key="3">
    <source>
        <dbReference type="Proteomes" id="UP001298681"/>
    </source>
</evidence>
<sequence>MNERVREIRLSPAINLSQEAFGRKIGVSGAAISRIEAGQRNITDQMILAICREFHVSYDWLITGRGEMFEKLPEGLVDELVLQYGLDDDDKQIILAYLSLPSEARKSIKEFIRNASLRK</sequence>